<feature type="region of interest" description="Disordered" evidence="1">
    <location>
        <begin position="1"/>
        <end position="25"/>
    </location>
</feature>
<dbReference type="InterPro" id="IPR027417">
    <property type="entry name" value="P-loop_NTPase"/>
</dbReference>
<dbReference type="OrthoDB" id="248923at2759"/>
<name>A0A167P9D1_PHYB8</name>
<dbReference type="Proteomes" id="UP000077315">
    <property type="component" value="Unassembled WGS sequence"/>
</dbReference>
<dbReference type="InParanoid" id="A0A167P9D1"/>
<dbReference type="AlphaFoldDB" id="A0A167P9D1"/>
<evidence type="ECO:0000313" key="2">
    <source>
        <dbReference type="EMBL" id="OAD77514.1"/>
    </source>
</evidence>
<reference evidence="3" key="1">
    <citation type="submission" date="2015-06" db="EMBL/GenBank/DDBJ databases">
        <title>Expansion of signal transduction pathways in fungi by whole-genome duplication.</title>
        <authorList>
            <consortium name="DOE Joint Genome Institute"/>
            <person name="Corrochano L.M."/>
            <person name="Kuo A."/>
            <person name="Marcet-Houben M."/>
            <person name="Polaino S."/>
            <person name="Salamov A."/>
            <person name="Villalobos J.M."/>
            <person name="Alvarez M.I."/>
            <person name="Avalos J."/>
            <person name="Benito E.P."/>
            <person name="Benoit I."/>
            <person name="Burger G."/>
            <person name="Camino L.P."/>
            <person name="Canovas D."/>
            <person name="Cerda-Olmedo E."/>
            <person name="Cheng J.-F."/>
            <person name="Dominguez A."/>
            <person name="Elias M."/>
            <person name="Eslava A.P."/>
            <person name="Glaser F."/>
            <person name="Grimwood J."/>
            <person name="Gutierrez G."/>
            <person name="Heitman J."/>
            <person name="Henrissat B."/>
            <person name="Iturriaga E.A."/>
            <person name="Lang B.F."/>
            <person name="Lavin J.L."/>
            <person name="Lee S."/>
            <person name="Li W."/>
            <person name="Lindquist E."/>
            <person name="Lopez-Garcia S."/>
            <person name="Luque E.M."/>
            <person name="Marcos A.T."/>
            <person name="Martin J."/>
            <person name="McCluskey K."/>
            <person name="Medina H.R."/>
            <person name="Miralles-Duran A."/>
            <person name="Miyazaki A."/>
            <person name="Munoz-Torres E."/>
            <person name="Oguiza J.A."/>
            <person name="Ohm R."/>
            <person name="Olmedo M."/>
            <person name="Orejas M."/>
            <person name="Ortiz-Castellanos L."/>
            <person name="Pisabarro A.G."/>
            <person name="Rodriguez-Romero J."/>
            <person name="Ruiz-Herrera J."/>
            <person name="Ruiz-Vazquez R."/>
            <person name="Sanz C."/>
            <person name="Schackwitz W."/>
            <person name="Schmutz J."/>
            <person name="Shahriari M."/>
            <person name="Shelest E."/>
            <person name="Silva-Franco F."/>
            <person name="Soanes D."/>
            <person name="Syed K."/>
            <person name="Tagua V.G."/>
            <person name="Talbot N.J."/>
            <person name="Thon M."/>
            <person name="De vries R.P."/>
            <person name="Wiebenga A."/>
            <person name="Yadav J.S."/>
            <person name="Braun E.L."/>
            <person name="Baker S."/>
            <person name="Garre V."/>
            <person name="Horwitz B."/>
            <person name="Torres-Martinez S."/>
            <person name="Idnurm A."/>
            <person name="Herrera-Estrella A."/>
            <person name="Gabaldon T."/>
            <person name="Grigoriev I.V."/>
        </authorList>
    </citation>
    <scope>NUCLEOTIDE SEQUENCE [LARGE SCALE GENOMIC DNA]</scope>
    <source>
        <strain evidence="3">NRRL 1555(-)</strain>
    </source>
</reference>
<feature type="compositionally biased region" description="Basic residues" evidence="1">
    <location>
        <begin position="14"/>
        <end position="25"/>
    </location>
</feature>
<sequence length="105" mass="11737">MSQLTILSNEGHDKRKGNPRTHTHSTFKARGITNLPIIVSQLLKFPECNELSNLGQMISDRCVIELLLHAVLDYDSTVGALVSGFPRTDIQVEALKMLHDKMSHL</sequence>
<evidence type="ECO:0000313" key="3">
    <source>
        <dbReference type="Proteomes" id="UP000077315"/>
    </source>
</evidence>
<dbReference type="RefSeq" id="XP_018295554.1">
    <property type="nucleotide sequence ID" value="XM_018430589.1"/>
</dbReference>
<organism evidence="2 3">
    <name type="scientific">Phycomyces blakesleeanus (strain ATCC 8743b / DSM 1359 / FGSC 10004 / NBRC 33097 / NRRL 1555)</name>
    <dbReference type="NCBI Taxonomy" id="763407"/>
    <lineage>
        <taxon>Eukaryota</taxon>
        <taxon>Fungi</taxon>
        <taxon>Fungi incertae sedis</taxon>
        <taxon>Mucoromycota</taxon>
        <taxon>Mucoromycotina</taxon>
        <taxon>Mucoromycetes</taxon>
        <taxon>Mucorales</taxon>
        <taxon>Phycomycetaceae</taxon>
        <taxon>Phycomyces</taxon>
    </lineage>
</organism>
<dbReference type="VEuPathDB" id="FungiDB:PHYBLDRAFT_141396"/>
<proteinExistence type="predicted"/>
<dbReference type="STRING" id="763407.A0A167P9D1"/>
<dbReference type="GeneID" id="28991495"/>
<keyword evidence="3" id="KW-1185">Reference proteome</keyword>
<accession>A0A167P9D1</accession>
<gene>
    <name evidence="2" type="ORF">PHYBLDRAFT_141396</name>
</gene>
<protein>
    <recommendedName>
        <fullName evidence="4">Adenylate kinase</fullName>
    </recommendedName>
</protein>
<dbReference type="EMBL" id="KV440974">
    <property type="protein sequence ID" value="OAD77514.1"/>
    <property type="molecule type" value="Genomic_DNA"/>
</dbReference>
<evidence type="ECO:0008006" key="4">
    <source>
        <dbReference type="Google" id="ProtNLM"/>
    </source>
</evidence>
<evidence type="ECO:0000256" key="1">
    <source>
        <dbReference type="SAM" id="MobiDB-lite"/>
    </source>
</evidence>
<dbReference type="Gene3D" id="3.40.50.300">
    <property type="entry name" value="P-loop containing nucleotide triphosphate hydrolases"/>
    <property type="match status" value="1"/>
</dbReference>